<sequence>MEDAVVLAESVFGTTYGKTANGLVRFSRRYKVRYVIDSSHAGEDAGMVLTGKKSGIPIVSALPIDGVPRLETLAVGVATDGGVLPPKYRKFIAEALKSGLNVVSGLHEFLSDDPEFAKLALQNGRTITDV</sequence>
<dbReference type="EMBL" id="AUZY01011389">
    <property type="protein sequence ID" value="EQD34802.1"/>
    <property type="molecule type" value="Genomic_DNA"/>
</dbReference>
<feature type="non-terminal residue" evidence="2">
    <location>
        <position position="130"/>
    </location>
</feature>
<organism evidence="2">
    <name type="scientific">mine drainage metagenome</name>
    <dbReference type="NCBI Taxonomy" id="410659"/>
    <lineage>
        <taxon>unclassified sequences</taxon>
        <taxon>metagenomes</taxon>
        <taxon>ecological metagenomes</taxon>
    </lineage>
</organism>
<proteinExistence type="predicted"/>
<dbReference type="AlphaFoldDB" id="T0YSI9"/>
<dbReference type="Gene3D" id="3.40.50.720">
    <property type="entry name" value="NAD(P)-binding Rossmann-like Domain"/>
    <property type="match status" value="1"/>
</dbReference>
<protein>
    <submittedName>
        <fullName evidence="2">Protein containing DUF1611</fullName>
    </submittedName>
</protein>
<evidence type="ECO:0000259" key="1">
    <source>
        <dbReference type="Pfam" id="PF17396"/>
    </source>
</evidence>
<dbReference type="InterPro" id="IPR011669">
    <property type="entry name" value="DgcN-like"/>
</dbReference>
<dbReference type="PANTHER" id="PTHR40690:SF1">
    <property type="entry name" value="DUF1611 DOMAIN-CONTAINING PROTEIN"/>
    <property type="match status" value="1"/>
</dbReference>
<dbReference type="SUPFAM" id="SSF52540">
    <property type="entry name" value="P-loop containing nucleoside triphosphate hydrolases"/>
    <property type="match status" value="1"/>
</dbReference>
<gene>
    <name evidence="2" type="ORF">B1B_17058</name>
</gene>
<dbReference type="InterPro" id="IPR035402">
    <property type="entry name" value="DgcN-like_N"/>
</dbReference>
<name>T0YSI9_9ZZZZ</name>
<dbReference type="InterPro" id="IPR027417">
    <property type="entry name" value="P-loop_NTPase"/>
</dbReference>
<feature type="domain" description="D-glutamate N-acetyltransferase-like N-terminal" evidence="1">
    <location>
        <begin position="39"/>
        <end position="130"/>
    </location>
</feature>
<reference evidence="2" key="1">
    <citation type="submission" date="2013-08" db="EMBL/GenBank/DDBJ databases">
        <authorList>
            <person name="Mendez C."/>
            <person name="Richter M."/>
            <person name="Ferrer M."/>
            <person name="Sanchez J."/>
        </authorList>
    </citation>
    <scope>NUCLEOTIDE SEQUENCE</scope>
</reference>
<comment type="caution">
    <text evidence="2">The sequence shown here is derived from an EMBL/GenBank/DDBJ whole genome shotgun (WGS) entry which is preliminary data.</text>
</comment>
<dbReference type="Pfam" id="PF17396">
    <property type="entry name" value="DUF1611_N"/>
    <property type="match status" value="1"/>
</dbReference>
<reference evidence="2" key="2">
    <citation type="journal article" date="2014" name="ISME J.">
        <title>Microbial stratification in low pH oxic and suboxic macroscopic growths along an acid mine drainage.</title>
        <authorList>
            <person name="Mendez-Garcia C."/>
            <person name="Mesa V."/>
            <person name="Sprenger R.R."/>
            <person name="Richter M."/>
            <person name="Diez M.S."/>
            <person name="Solano J."/>
            <person name="Bargiela R."/>
            <person name="Golyshina O.V."/>
            <person name="Manteca A."/>
            <person name="Ramos J.L."/>
            <person name="Gallego J.R."/>
            <person name="Llorente I."/>
            <person name="Martins Dos Santos V.A."/>
            <person name="Jensen O.N."/>
            <person name="Pelaez A.I."/>
            <person name="Sanchez J."/>
            <person name="Ferrer M."/>
        </authorList>
    </citation>
    <scope>NUCLEOTIDE SEQUENCE</scope>
</reference>
<evidence type="ECO:0000313" key="2">
    <source>
        <dbReference type="EMBL" id="EQD34802.1"/>
    </source>
</evidence>
<accession>T0YSI9</accession>
<dbReference type="PANTHER" id="PTHR40690">
    <property type="entry name" value="GLL3100 PROTEIN"/>
    <property type="match status" value="1"/>
</dbReference>